<dbReference type="RefSeq" id="WP_182513579.1">
    <property type="nucleotide sequence ID" value="NZ_JACJIQ010000012.1"/>
</dbReference>
<organism evidence="1 2">
    <name type="scientific">Rufibacter quisquiliarum</name>
    <dbReference type="NCBI Taxonomy" id="1549639"/>
    <lineage>
        <taxon>Bacteria</taxon>
        <taxon>Pseudomonadati</taxon>
        <taxon>Bacteroidota</taxon>
        <taxon>Cytophagia</taxon>
        <taxon>Cytophagales</taxon>
        <taxon>Hymenobacteraceae</taxon>
        <taxon>Rufibacter</taxon>
    </lineage>
</organism>
<gene>
    <name evidence="1" type="ORF">FHS90_003044</name>
</gene>
<proteinExistence type="predicted"/>
<accession>A0A839GV59</accession>
<dbReference type="Proteomes" id="UP000563094">
    <property type="component" value="Unassembled WGS sequence"/>
</dbReference>
<dbReference type="EMBL" id="JACJIQ010000012">
    <property type="protein sequence ID" value="MBA9078318.1"/>
    <property type="molecule type" value="Genomic_DNA"/>
</dbReference>
<name>A0A839GV59_9BACT</name>
<protein>
    <submittedName>
        <fullName evidence="1">Uncharacterized protein</fullName>
    </submittedName>
</protein>
<evidence type="ECO:0000313" key="2">
    <source>
        <dbReference type="Proteomes" id="UP000563094"/>
    </source>
</evidence>
<evidence type="ECO:0000313" key="1">
    <source>
        <dbReference type="EMBL" id="MBA9078318.1"/>
    </source>
</evidence>
<comment type="caution">
    <text evidence="1">The sequence shown here is derived from an EMBL/GenBank/DDBJ whole genome shotgun (WGS) entry which is preliminary data.</text>
</comment>
<keyword evidence="2" id="KW-1185">Reference proteome</keyword>
<dbReference type="AlphaFoldDB" id="A0A839GV59"/>
<reference evidence="1 2" key="1">
    <citation type="submission" date="2020-08" db="EMBL/GenBank/DDBJ databases">
        <title>Genomic Encyclopedia of Type Strains, Phase IV (KMG-IV): sequencing the most valuable type-strain genomes for metagenomic binning, comparative biology and taxonomic classification.</title>
        <authorList>
            <person name="Goeker M."/>
        </authorList>
    </citation>
    <scope>NUCLEOTIDE SEQUENCE [LARGE SCALE GENOMIC DNA]</scope>
    <source>
        <strain evidence="1 2">DSM 29854</strain>
    </source>
</reference>
<sequence length="383" mass="42379">MYNTKTLQGCTAGLIGFEQSYTPGVPQLAAELLESRSGLYYRSFHPLLTVDNLLNLLETSMVQANNAGALLSDYLKRMVGASTNKLLMAIFQQKKLGQQVKSLFEDTRLFHGAASYTDKIIRQGRFVGLELHLSGSDDMATVINQVGVQFDTAQTGMKLYLYQEGTEEPVWVQEVSITKPIQFSWFSLDAANPNTLPAGVYCLGYYEDDLQGQAINRQSDMSKPPCMTCNGYDTAYYRTWSPYVKVRAFSVPMASITPERVQWESIAMDYGKSDTNWGLNLAFSMKCDLTAFICRHSDLLTNALGLQVAVDLITEMAYSTRDNEKKQKLGPLAFAALENSATGTPGLTVRLSAAIKALEFDLSDFDGRCLPCAPSNSLRRVAI</sequence>